<evidence type="ECO:0000256" key="5">
    <source>
        <dbReference type="ARBA" id="ARBA00038966"/>
    </source>
</evidence>
<dbReference type="PANTHER" id="PTHR23407:SF1">
    <property type="entry name" value="5-FORMYLTETRAHYDROFOLATE CYCLO-LIGASE"/>
    <property type="match status" value="1"/>
</dbReference>
<dbReference type="NCBIfam" id="TIGR02727">
    <property type="entry name" value="MTHFS_bact"/>
    <property type="match status" value="1"/>
</dbReference>
<evidence type="ECO:0000256" key="3">
    <source>
        <dbReference type="ARBA" id="ARBA00022840"/>
    </source>
</evidence>
<dbReference type="InterPro" id="IPR002698">
    <property type="entry name" value="FTHF_cligase"/>
</dbReference>
<evidence type="ECO:0000313" key="8">
    <source>
        <dbReference type="Proteomes" id="UP000887565"/>
    </source>
</evidence>
<dbReference type="Pfam" id="PF01812">
    <property type="entry name" value="5-FTHF_cyc-lig"/>
    <property type="match status" value="1"/>
</dbReference>
<evidence type="ECO:0000256" key="6">
    <source>
        <dbReference type="PIRSR" id="PIRSR006806-1"/>
    </source>
</evidence>
<dbReference type="SUPFAM" id="SSF100950">
    <property type="entry name" value="NagB/RpiA/CoA transferase-like"/>
    <property type="match status" value="1"/>
</dbReference>
<accession>A0A915HKR1</accession>
<dbReference type="AlphaFoldDB" id="A0A915HKR1"/>
<sequence>MDKEVQTDDLVKKIFDDGKACFVPRFAKNDMSMVKLKDYQDFLNLPRNNKYGIRQPDSNEKRDEAFDTGGLDLILTPGVAFTKYGCRLGHGKGYYDGYLTKYTHKFLHQRPYVLGLAFKEQILDFVPTGDNDFLLDEVTSN</sequence>
<dbReference type="OMA" id="DKWGIPT"/>
<evidence type="ECO:0000256" key="4">
    <source>
        <dbReference type="ARBA" id="ARBA00036539"/>
    </source>
</evidence>
<dbReference type="GO" id="GO:0009396">
    <property type="term" value="P:folic acid-containing compound biosynthetic process"/>
    <property type="evidence" value="ECO:0007669"/>
    <property type="project" value="TreeGrafter"/>
</dbReference>
<name>A0A915HKR1_ROMCU</name>
<dbReference type="GO" id="GO:0030272">
    <property type="term" value="F:5-formyltetrahydrofolate cyclo-ligase activity"/>
    <property type="evidence" value="ECO:0007669"/>
    <property type="project" value="UniProtKB-EC"/>
</dbReference>
<dbReference type="WBParaSite" id="nRc.2.0.1.t01927-RA">
    <property type="protein sequence ID" value="nRc.2.0.1.t01927-RA"/>
    <property type="gene ID" value="nRc.2.0.1.g01927"/>
</dbReference>
<feature type="binding site" evidence="6">
    <location>
        <position position="4"/>
    </location>
    <ligand>
        <name>substrate</name>
    </ligand>
</feature>
<protein>
    <recommendedName>
        <fullName evidence="5 7">5-formyltetrahydrofolate cyclo-ligase</fullName>
        <ecNumber evidence="5 7">6.3.3.2</ecNumber>
    </recommendedName>
</protein>
<dbReference type="GO" id="GO:0005739">
    <property type="term" value="C:mitochondrion"/>
    <property type="evidence" value="ECO:0007669"/>
    <property type="project" value="TreeGrafter"/>
</dbReference>
<dbReference type="Proteomes" id="UP000887565">
    <property type="component" value="Unplaced"/>
</dbReference>
<proteinExistence type="inferred from homology"/>
<dbReference type="GO" id="GO:0046872">
    <property type="term" value="F:metal ion binding"/>
    <property type="evidence" value="ECO:0007669"/>
    <property type="project" value="UniProtKB-KW"/>
</dbReference>
<evidence type="ECO:0000256" key="1">
    <source>
        <dbReference type="ARBA" id="ARBA00010638"/>
    </source>
</evidence>
<keyword evidence="8" id="KW-1185">Reference proteome</keyword>
<comment type="cofactor">
    <cofactor evidence="7">
        <name>Mg(2+)</name>
        <dbReference type="ChEBI" id="CHEBI:18420"/>
    </cofactor>
</comment>
<evidence type="ECO:0000256" key="2">
    <source>
        <dbReference type="ARBA" id="ARBA00022741"/>
    </source>
</evidence>
<keyword evidence="3 6" id="KW-0067">ATP-binding</keyword>
<dbReference type="GO" id="GO:0035999">
    <property type="term" value="P:tetrahydrofolate interconversion"/>
    <property type="evidence" value="ECO:0007669"/>
    <property type="project" value="TreeGrafter"/>
</dbReference>
<dbReference type="Gene3D" id="3.40.50.10420">
    <property type="entry name" value="NagB/RpiA/CoA transferase-like"/>
    <property type="match status" value="1"/>
</dbReference>
<keyword evidence="7" id="KW-0479">Metal-binding</keyword>
<comment type="catalytic activity">
    <reaction evidence="4 7">
        <text>(6S)-5-formyl-5,6,7,8-tetrahydrofolate + ATP = (6R)-5,10-methenyltetrahydrofolate + ADP + phosphate</text>
        <dbReference type="Rhea" id="RHEA:10488"/>
        <dbReference type="ChEBI" id="CHEBI:30616"/>
        <dbReference type="ChEBI" id="CHEBI:43474"/>
        <dbReference type="ChEBI" id="CHEBI:57455"/>
        <dbReference type="ChEBI" id="CHEBI:57457"/>
        <dbReference type="ChEBI" id="CHEBI:456216"/>
        <dbReference type="EC" id="6.3.3.2"/>
    </reaction>
</comment>
<dbReference type="EC" id="6.3.3.2" evidence="5 7"/>
<evidence type="ECO:0000313" key="9">
    <source>
        <dbReference type="WBParaSite" id="nRc.2.0.1.t01927-RA"/>
    </source>
</evidence>
<organism evidence="8 9">
    <name type="scientific">Romanomermis culicivorax</name>
    <name type="common">Nematode worm</name>
    <dbReference type="NCBI Taxonomy" id="13658"/>
    <lineage>
        <taxon>Eukaryota</taxon>
        <taxon>Metazoa</taxon>
        <taxon>Ecdysozoa</taxon>
        <taxon>Nematoda</taxon>
        <taxon>Enoplea</taxon>
        <taxon>Dorylaimia</taxon>
        <taxon>Mermithida</taxon>
        <taxon>Mermithoidea</taxon>
        <taxon>Mermithidae</taxon>
        <taxon>Romanomermis</taxon>
    </lineage>
</organism>
<dbReference type="PANTHER" id="PTHR23407">
    <property type="entry name" value="ATPASE INHIBITOR/5-FORMYLTETRAHYDROFOLATE CYCLO-LIGASE"/>
    <property type="match status" value="1"/>
</dbReference>
<feature type="binding site" evidence="6">
    <location>
        <begin position="87"/>
        <end position="95"/>
    </location>
    <ligand>
        <name>ATP</name>
        <dbReference type="ChEBI" id="CHEBI:30616"/>
    </ligand>
</feature>
<keyword evidence="2 6" id="KW-0547">Nucleotide-binding</keyword>
<dbReference type="InterPro" id="IPR024185">
    <property type="entry name" value="FTHF_cligase-like_sf"/>
</dbReference>
<dbReference type="PIRSF" id="PIRSF006806">
    <property type="entry name" value="FTHF_cligase"/>
    <property type="match status" value="1"/>
</dbReference>
<keyword evidence="7" id="KW-0460">Magnesium</keyword>
<dbReference type="InterPro" id="IPR037171">
    <property type="entry name" value="NagB/RpiA_transferase-like"/>
</dbReference>
<comment type="similarity">
    <text evidence="1 7">Belongs to the 5-formyltetrahydrofolate cyclo-ligase family.</text>
</comment>
<reference evidence="9" key="1">
    <citation type="submission" date="2022-11" db="UniProtKB">
        <authorList>
            <consortium name="WormBaseParasite"/>
        </authorList>
    </citation>
    <scope>IDENTIFICATION</scope>
</reference>
<dbReference type="GO" id="GO:0005524">
    <property type="term" value="F:ATP binding"/>
    <property type="evidence" value="ECO:0007669"/>
    <property type="project" value="UniProtKB-KW"/>
</dbReference>
<evidence type="ECO:0000256" key="7">
    <source>
        <dbReference type="RuleBase" id="RU361279"/>
    </source>
</evidence>